<dbReference type="OrthoDB" id="9805202at2"/>
<gene>
    <name evidence="7" type="ORF">FKG95_05330</name>
</gene>
<dbReference type="GO" id="GO:0020037">
    <property type="term" value="F:heme binding"/>
    <property type="evidence" value="ECO:0007669"/>
    <property type="project" value="InterPro"/>
</dbReference>
<evidence type="ECO:0000313" key="7">
    <source>
        <dbReference type="EMBL" id="TQV81671.1"/>
    </source>
</evidence>
<proteinExistence type="predicted"/>
<evidence type="ECO:0000259" key="6">
    <source>
        <dbReference type="PROSITE" id="PS51007"/>
    </source>
</evidence>
<dbReference type="PANTHER" id="PTHR30600">
    <property type="entry name" value="CYTOCHROME C PEROXIDASE-RELATED"/>
    <property type="match status" value="1"/>
</dbReference>
<feature type="signal peptide" evidence="5">
    <location>
        <begin position="1"/>
        <end position="20"/>
    </location>
</feature>
<dbReference type="InterPro" id="IPR010538">
    <property type="entry name" value="DHOR"/>
</dbReference>
<dbReference type="Proteomes" id="UP000315252">
    <property type="component" value="Unassembled WGS sequence"/>
</dbReference>
<keyword evidence="1 4" id="KW-0349">Heme</keyword>
<keyword evidence="2 4" id="KW-0479">Metal-binding</keyword>
<evidence type="ECO:0000256" key="5">
    <source>
        <dbReference type="SAM" id="SignalP"/>
    </source>
</evidence>
<dbReference type="PANTHER" id="PTHR30600:SF4">
    <property type="entry name" value="CYTOCHROME C DOMAIN-CONTAINING PROTEIN"/>
    <property type="match status" value="1"/>
</dbReference>
<protein>
    <submittedName>
        <fullName evidence="7">C-type cytochrome</fullName>
    </submittedName>
</protein>
<dbReference type="GO" id="GO:0009055">
    <property type="term" value="F:electron transfer activity"/>
    <property type="evidence" value="ECO:0007669"/>
    <property type="project" value="InterPro"/>
</dbReference>
<dbReference type="PROSITE" id="PS51007">
    <property type="entry name" value="CYTC"/>
    <property type="match status" value="1"/>
</dbReference>
<dbReference type="InterPro" id="IPR009056">
    <property type="entry name" value="Cyt_c-like_dom"/>
</dbReference>
<dbReference type="Gene3D" id="1.10.760.10">
    <property type="entry name" value="Cytochrome c-like domain"/>
    <property type="match status" value="1"/>
</dbReference>
<evidence type="ECO:0000256" key="4">
    <source>
        <dbReference type="PROSITE-ProRule" id="PRU00433"/>
    </source>
</evidence>
<evidence type="ECO:0000256" key="2">
    <source>
        <dbReference type="ARBA" id="ARBA00022723"/>
    </source>
</evidence>
<keyword evidence="5" id="KW-0732">Signal</keyword>
<evidence type="ECO:0000256" key="3">
    <source>
        <dbReference type="ARBA" id="ARBA00023004"/>
    </source>
</evidence>
<dbReference type="InterPro" id="IPR051395">
    <property type="entry name" value="Cytochrome_c_Peroxidase/MauG"/>
</dbReference>
<dbReference type="AlphaFoldDB" id="A0A545TWV9"/>
<organism evidence="7 8">
    <name type="scientific">Denitrobaculum tricleocarpae</name>
    <dbReference type="NCBI Taxonomy" id="2591009"/>
    <lineage>
        <taxon>Bacteria</taxon>
        <taxon>Pseudomonadati</taxon>
        <taxon>Pseudomonadota</taxon>
        <taxon>Alphaproteobacteria</taxon>
        <taxon>Rhodospirillales</taxon>
        <taxon>Rhodospirillaceae</taxon>
        <taxon>Denitrobaculum</taxon>
    </lineage>
</organism>
<dbReference type="PIRSF" id="PIRSF028099">
    <property type="entry name" value="DUF1111"/>
    <property type="match status" value="1"/>
</dbReference>
<reference evidence="7 8" key="1">
    <citation type="submission" date="2019-06" db="EMBL/GenBank/DDBJ databases">
        <title>Whole genome sequence for Rhodospirillaceae sp. R148.</title>
        <authorList>
            <person name="Wang G."/>
        </authorList>
    </citation>
    <scope>NUCLEOTIDE SEQUENCE [LARGE SCALE GENOMIC DNA]</scope>
    <source>
        <strain evidence="7 8">R148</strain>
    </source>
</reference>
<feature type="domain" description="Cytochrome c" evidence="6">
    <location>
        <begin position="372"/>
        <end position="504"/>
    </location>
</feature>
<sequence>MHLPSVITGAALFCAVTAAAAAAVLAHRDDLNSADRLKIESVTALTDDFSKAEKFERWPAGAGTSKKHFNADAFSHFLSNLSFEEEQLAKVGNGIFKKIWVSSPASTRASDGLGPLFNARACQHCHLKDGRGRPPAEGDDAVSMFLRLSVPPGTEAQEAALRAGEIGLIPEPTYGTQLQNFAVPGHSAEGRMVIRYEELPVTLNGGETIYLRKPSYSIDELAYGPLSPDTLLSPRVANQMIGLGLLEAIHEGDLLALADPEDADGDGISGRPNWVRDDESGKMLVGRFGWKAGNPTVRQQSAHAFTGDIGISTSMTPAHWGECTEQQEDCRSAPDGVQLAFGEVEAPDNVLDLVTFYARNLAVPARRDPDDPDVLAGKALFYDAGCVSCHTPKFVTRRDAQPEAHAFQLIWPYSDLLLHDMGEGLADNRPEWKANGREWRTAPLWGIGLTETVNGHTKFLHDGRARNLLEAILWHGGEAEQSRQKVVDMTPGEREALLAFVGSL</sequence>
<evidence type="ECO:0000256" key="1">
    <source>
        <dbReference type="ARBA" id="ARBA00022617"/>
    </source>
</evidence>
<name>A0A545TWV9_9PROT</name>
<feature type="chain" id="PRO_5022204271" evidence="5">
    <location>
        <begin position="21"/>
        <end position="504"/>
    </location>
</feature>
<keyword evidence="8" id="KW-1185">Reference proteome</keyword>
<accession>A0A545TWV9</accession>
<dbReference type="GO" id="GO:0004130">
    <property type="term" value="F:cytochrome-c peroxidase activity"/>
    <property type="evidence" value="ECO:0007669"/>
    <property type="project" value="TreeGrafter"/>
</dbReference>
<dbReference type="InterPro" id="IPR036909">
    <property type="entry name" value="Cyt_c-like_dom_sf"/>
</dbReference>
<evidence type="ECO:0000313" key="8">
    <source>
        <dbReference type="Proteomes" id="UP000315252"/>
    </source>
</evidence>
<dbReference type="GO" id="GO:0046872">
    <property type="term" value="F:metal ion binding"/>
    <property type="evidence" value="ECO:0007669"/>
    <property type="project" value="UniProtKB-KW"/>
</dbReference>
<keyword evidence="3 4" id="KW-0408">Iron</keyword>
<comment type="caution">
    <text evidence="7">The sequence shown here is derived from an EMBL/GenBank/DDBJ whole genome shotgun (WGS) entry which is preliminary data.</text>
</comment>
<dbReference type="Pfam" id="PF06537">
    <property type="entry name" value="DHOR"/>
    <property type="match status" value="1"/>
</dbReference>
<dbReference type="EMBL" id="VHSH01000002">
    <property type="protein sequence ID" value="TQV81671.1"/>
    <property type="molecule type" value="Genomic_DNA"/>
</dbReference>
<dbReference type="SUPFAM" id="SSF46626">
    <property type="entry name" value="Cytochrome c"/>
    <property type="match status" value="1"/>
</dbReference>